<dbReference type="InterPro" id="IPR011006">
    <property type="entry name" value="CheY-like_superfamily"/>
</dbReference>
<dbReference type="PANTHER" id="PTHR44591:SF3">
    <property type="entry name" value="RESPONSE REGULATORY DOMAIN-CONTAINING PROTEIN"/>
    <property type="match status" value="1"/>
</dbReference>
<keyword evidence="5" id="KW-1185">Reference proteome</keyword>
<evidence type="ECO:0000256" key="2">
    <source>
        <dbReference type="PROSITE-ProRule" id="PRU00169"/>
    </source>
</evidence>
<dbReference type="RefSeq" id="WP_012827071.1">
    <property type="nucleotide sequence ID" value="NC_013440.1"/>
</dbReference>
<evidence type="ECO:0000313" key="5">
    <source>
        <dbReference type="Proteomes" id="UP000001880"/>
    </source>
</evidence>
<sequence>MARILIVDDEPFVRNALCRVLNGYELSTAANGEEALSQLSADELSFDLILCDLMMPGVSGMDIYEFLKRRQPGREMQLMFLTGGVFTEEAQAFVANIPNPVIQKPFKFDQLRNLIKAKLAAASPSDAL</sequence>
<dbReference type="Pfam" id="PF00072">
    <property type="entry name" value="Response_reg"/>
    <property type="match status" value="1"/>
</dbReference>
<dbReference type="EMBL" id="CP001804">
    <property type="protein sequence ID" value="ACY14463.1"/>
    <property type="molecule type" value="Genomic_DNA"/>
</dbReference>
<evidence type="ECO:0000259" key="3">
    <source>
        <dbReference type="PROSITE" id="PS50110"/>
    </source>
</evidence>
<feature type="domain" description="Response regulatory" evidence="3">
    <location>
        <begin position="3"/>
        <end position="119"/>
    </location>
</feature>
<accession>D0LYZ3</accession>
<dbReference type="PROSITE" id="PS50110">
    <property type="entry name" value="RESPONSE_REGULATORY"/>
    <property type="match status" value="1"/>
</dbReference>
<dbReference type="Gene3D" id="3.40.50.2300">
    <property type="match status" value="1"/>
</dbReference>
<dbReference type="SUPFAM" id="SSF52172">
    <property type="entry name" value="CheY-like"/>
    <property type="match status" value="1"/>
</dbReference>
<dbReference type="CDD" id="cd00156">
    <property type="entry name" value="REC"/>
    <property type="match status" value="1"/>
</dbReference>
<dbReference type="InterPro" id="IPR001789">
    <property type="entry name" value="Sig_transdc_resp-reg_receiver"/>
</dbReference>
<feature type="modified residue" description="4-aspartylphosphate" evidence="2">
    <location>
        <position position="52"/>
    </location>
</feature>
<reference evidence="4 5" key="1">
    <citation type="journal article" date="2010" name="Stand. Genomic Sci.">
        <title>Complete genome sequence of Haliangium ochraceum type strain (SMP-2).</title>
        <authorList>
            <consortium name="US DOE Joint Genome Institute (JGI-PGF)"/>
            <person name="Ivanova N."/>
            <person name="Daum C."/>
            <person name="Lang E."/>
            <person name="Abt B."/>
            <person name="Kopitz M."/>
            <person name="Saunders E."/>
            <person name="Lapidus A."/>
            <person name="Lucas S."/>
            <person name="Glavina Del Rio T."/>
            <person name="Nolan M."/>
            <person name="Tice H."/>
            <person name="Copeland A."/>
            <person name="Cheng J.F."/>
            <person name="Chen F."/>
            <person name="Bruce D."/>
            <person name="Goodwin L."/>
            <person name="Pitluck S."/>
            <person name="Mavromatis K."/>
            <person name="Pati A."/>
            <person name="Mikhailova N."/>
            <person name="Chen A."/>
            <person name="Palaniappan K."/>
            <person name="Land M."/>
            <person name="Hauser L."/>
            <person name="Chang Y.J."/>
            <person name="Jeffries C.D."/>
            <person name="Detter J.C."/>
            <person name="Brettin T."/>
            <person name="Rohde M."/>
            <person name="Goker M."/>
            <person name="Bristow J."/>
            <person name="Markowitz V."/>
            <person name="Eisen J.A."/>
            <person name="Hugenholtz P."/>
            <person name="Kyrpides N.C."/>
            <person name="Klenk H.P."/>
        </authorList>
    </citation>
    <scope>NUCLEOTIDE SEQUENCE [LARGE SCALE GENOMIC DNA]</scope>
    <source>
        <strain evidence="5">DSM 14365 / CIP 107738 / JCM 11303 / AJ 13395 / SMP-2</strain>
    </source>
</reference>
<dbReference type="HOGENOM" id="CLU_000445_69_17_7"/>
<dbReference type="STRING" id="502025.Hoch_1916"/>
<name>D0LYZ3_HALO1</name>
<evidence type="ECO:0000256" key="1">
    <source>
        <dbReference type="ARBA" id="ARBA00022553"/>
    </source>
</evidence>
<keyword evidence="1 2" id="KW-0597">Phosphoprotein</keyword>
<gene>
    <name evidence="4" type="ordered locus">Hoch_1916</name>
</gene>
<evidence type="ECO:0000313" key="4">
    <source>
        <dbReference type="EMBL" id="ACY14463.1"/>
    </source>
</evidence>
<dbReference type="eggNOG" id="COG0784">
    <property type="taxonomic scope" value="Bacteria"/>
</dbReference>
<dbReference type="InterPro" id="IPR050595">
    <property type="entry name" value="Bact_response_regulator"/>
</dbReference>
<dbReference type="Proteomes" id="UP000001880">
    <property type="component" value="Chromosome"/>
</dbReference>
<proteinExistence type="predicted"/>
<dbReference type="KEGG" id="hoh:Hoch_1916"/>
<dbReference type="AlphaFoldDB" id="D0LYZ3"/>
<dbReference type="GO" id="GO:0000160">
    <property type="term" value="P:phosphorelay signal transduction system"/>
    <property type="evidence" value="ECO:0007669"/>
    <property type="project" value="InterPro"/>
</dbReference>
<dbReference type="SMART" id="SM00448">
    <property type="entry name" value="REC"/>
    <property type="match status" value="1"/>
</dbReference>
<organism evidence="4 5">
    <name type="scientific">Haliangium ochraceum (strain DSM 14365 / JCM 11303 / SMP-2)</name>
    <dbReference type="NCBI Taxonomy" id="502025"/>
    <lineage>
        <taxon>Bacteria</taxon>
        <taxon>Pseudomonadati</taxon>
        <taxon>Myxococcota</taxon>
        <taxon>Polyangia</taxon>
        <taxon>Haliangiales</taxon>
        <taxon>Kofleriaceae</taxon>
        <taxon>Haliangium</taxon>
    </lineage>
</organism>
<protein>
    <submittedName>
        <fullName evidence="4">Response regulator receiver protein</fullName>
    </submittedName>
</protein>
<dbReference type="OrthoDB" id="9794815at2"/>
<dbReference type="PANTHER" id="PTHR44591">
    <property type="entry name" value="STRESS RESPONSE REGULATOR PROTEIN 1"/>
    <property type="match status" value="1"/>
</dbReference>